<sequence length="56" mass="6287">MNYRMKLCAFSFFLLLLFQKSPAQNATLDPSEGGVSFKLYSFISSAIPASFAFRLN</sequence>
<gene>
    <name evidence="2" type="ORF">CK203_112380</name>
</gene>
<evidence type="ECO:0000313" key="2">
    <source>
        <dbReference type="EMBL" id="RVW19629.1"/>
    </source>
</evidence>
<comment type="caution">
    <text evidence="2">The sequence shown here is derived from an EMBL/GenBank/DDBJ whole genome shotgun (WGS) entry which is preliminary data.</text>
</comment>
<keyword evidence="1" id="KW-0732">Signal</keyword>
<protein>
    <submittedName>
        <fullName evidence="2">Uncharacterized protein</fullName>
    </submittedName>
</protein>
<evidence type="ECO:0000313" key="3">
    <source>
        <dbReference type="Proteomes" id="UP000288805"/>
    </source>
</evidence>
<accession>A0A438C8W8</accession>
<organism evidence="2 3">
    <name type="scientific">Vitis vinifera</name>
    <name type="common">Grape</name>
    <dbReference type="NCBI Taxonomy" id="29760"/>
    <lineage>
        <taxon>Eukaryota</taxon>
        <taxon>Viridiplantae</taxon>
        <taxon>Streptophyta</taxon>
        <taxon>Embryophyta</taxon>
        <taxon>Tracheophyta</taxon>
        <taxon>Spermatophyta</taxon>
        <taxon>Magnoliopsida</taxon>
        <taxon>eudicotyledons</taxon>
        <taxon>Gunneridae</taxon>
        <taxon>Pentapetalae</taxon>
        <taxon>rosids</taxon>
        <taxon>Vitales</taxon>
        <taxon>Vitaceae</taxon>
        <taxon>Viteae</taxon>
        <taxon>Vitis</taxon>
    </lineage>
</organism>
<dbReference type="Proteomes" id="UP000288805">
    <property type="component" value="Unassembled WGS sequence"/>
</dbReference>
<proteinExistence type="predicted"/>
<name>A0A438C8W8_VITVI</name>
<feature type="signal peptide" evidence="1">
    <location>
        <begin position="1"/>
        <end position="23"/>
    </location>
</feature>
<dbReference type="AlphaFoldDB" id="A0A438C8W8"/>
<evidence type="ECO:0000256" key="1">
    <source>
        <dbReference type="SAM" id="SignalP"/>
    </source>
</evidence>
<dbReference type="EMBL" id="QGNW01002453">
    <property type="protein sequence ID" value="RVW19629.1"/>
    <property type="molecule type" value="Genomic_DNA"/>
</dbReference>
<feature type="chain" id="PRO_5019185077" evidence="1">
    <location>
        <begin position="24"/>
        <end position="56"/>
    </location>
</feature>
<reference evidence="2 3" key="1">
    <citation type="journal article" date="2018" name="PLoS Genet.">
        <title>Population sequencing reveals clonal diversity and ancestral inbreeding in the grapevine cultivar Chardonnay.</title>
        <authorList>
            <person name="Roach M.J."/>
            <person name="Johnson D.L."/>
            <person name="Bohlmann J."/>
            <person name="van Vuuren H.J."/>
            <person name="Jones S.J."/>
            <person name="Pretorius I.S."/>
            <person name="Schmidt S.A."/>
            <person name="Borneman A.R."/>
        </authorList>
    </citation>
    <scope>NUCLEOTIDE SEQUENCE [LARGE SCALE GENOMIC DNA]</scope>
    <source>
        <strain evidence="3">cv. Chardonnay</strain>
        <tissue evidence="2">Leaf</tissue>
    </source>
</reference>